<dbReference type="GO" id="GO:0000977">
    <property type="term" value="F:RNA polymerase II transcription regulatory region sequence-specific DNA binding"/>
    <property type="evidence" value="ECO:0007669"/>
    <property type="project" value="TreeGrafter"/>
</dbReference>
<keyword evidence="1 6" id="KW-0479">Metal-binding</keyword>
<feature type="region of interest" description="Disordered" evidence="7">
    <location>
        <begin position="1427"/>
        <end position="1451"/>
    </location>
</feature>
<name>A0A9P9YY50_9MUSC</name>
<feature type="domain" description="C2H2-type" evidence="8">
    <location>
        <begin position="255"/>
        <end position="282"/>
    </location>
</feature>
<feature type="compositionally biased region" description="Polar residues" evidence="7">
    <location>
        <begin position="215"/>
        <end position="224"/>
    </location>
</feature>
<evidence type="ECO:0000256" key="7">
    <source>
        <dbReference type="SAM" id="MobiDB-lite"/>
    </source>
</evidence>
<feature type="compositionally biased region" description="Low complexity" evidence="7">
    <location>
        <begin position="903"/>
        <end position="915"/>
    </location>
</feature>
<dbReference type="Pfam" id="PF00096">
    <property type="entry name" value="zf-C2H2"/>
    <property type="match status" value="1"/>
</dbReference>
<evidence type="ECO:0000259" key="8">
    <source>
        <dbReference type="PROSITE" id="PS50157"/>
    </source>
</evidence>
<evidence type="ECO:0000256" key="5">
    <source>
        <dbReference type="PROSITE-ProRule" id="PRU00042"/>
    </source>
</evidence>
<evidence type="ECO:0000256" key="4">
    <source>
        <dbReference type="ARBA" id="ARBA00022833"/>
    </source>
</evidence>
<evidence type="ECO:0000259" key="9">
    <source>
        <dbReference type="PROSITE" id="PS51915"/>
    </source>
</evidence>
<accession>A0A9P9YY50</accession>
<feature type="compositionally biased region" description="Polar residues" evidence="7">
    <location>
        <begin position="390"/>
        <end position="402"/>
    </location>
</feature>
<evidence type="ECO:0000256" key="3">
    <source>
        <dbReference type="ARBA" id="ARBA00022771"/>
    </source>
</evidence>
<feature type="region of interest" description="Disordered" evidence="7">
    <location>
        <begin position="503"/>
        <end position="535"/>
    </location>
</feature>
<organism evidence="10 11">
    <name type="scientific">Drosophila gunungcola</name>
    <name type="common">fruit fly</name>
    <dbReference type="NCBI Taxonomy" id="103775"/>
    <lineage>
        <taxon>Eukaryota</taxon>
        <taxon>Metazoa</taxon>
        <taxon>Ecdysozoa</taxon>
        <taxon>Arthropoda</taxon>
        <taxon>Hexapoda</taxon>
        <taxon>Insecta</taxon>
        <taxon>Pterygota</taxon>
        <taxon>Neoptera</taxon>
        <taxon>Endopterygota</taxon>
        <taxon>Diptera</taxon>
        <taxon>Brachycera</taxon>
        <taxon>Muscomorpha</taxon>
        <taxon>Ephydroidea</taxon>
        <taxon>Drosophilidae</taxon>
        <taxon>Drosophila</taxon>
        <taxon>Sophophora</taxon>
    </lineage>
</organism>
<dbReference type="SUPFAM" id="SSF57716">
    <property type="entry name" value="Glucocorticoid receptor-like (DNA-binding domain)"/>
    <property type="match status" value="1"/>
</dbReference>
<reference evidence="10" key="1">
    <citation type="journal article" date="2023" name="Genome Biol. Evol.">
        <title>Long-read-based Genome Assembly of Drosophila gunungcola Reveals Fewer Chemosensory Genes in Flower-breeding Species.</title>
        <authorList>
            <person name="Negi A."/>
            <person name="Liao B.Y."/>
            <person name="Yeh S.D."/>
        </authorList>
    </citation>
    <scope>NUCLEOTIDE SEQUENCE</scope>
    <source>
        <strain evidence="10">Sukarami</strain>
    </source>
</reference>
<feature type="compositionally biased region" description="Polar residues" evidence="7">
    <location>
        <begin position="683"/>
        <end position="693"/>
    </location>
</feature>
<protein>
    <submittedName>
        <fullName evidence="10">Uncharacterized protein</fullName>
    </submittedName>
</protein>
<sequence length="1650" mass="171957">MTLQCRTCGGVIYNSKAKNLFHIENATLLQNVNLVSGAMLHDDPELPSCICACCLLDLNQAIVFRERCIQTQEDLVRRLRNPEQEKFGTDLEEAEVVVDIKEEAEVKGFGLPLDNSIEKVDEFFEEFQDVDADAEAYNVEVGEEVSQDADSLVSSVQKEFESIYDDDESTTTENKEFVEEVKGAYYNEREDESNGSSPDSPPPSTKRAQGRPRASSCSSETTTSKPKRKKQYVTWKNLTEDQIVERKRQQRKRDCVCEQCGRHFTDQSNFKLHMLRHTGMKNFACQECGKQFYTEHLMSLHQRIVHQGEKPYACRYCTKSFHNSTTRVIHESMERRRFNLSSMSPMADSTRIDASLMGNRHSPASFLRGLSPKGANTTLNGTRTPERSLMNHTATSPSSISRQKLNLSQLDPRTFVDVHSSGLASRIVAYHESSLGGRSGLQRSMSASNLYNPLTQPRRAPATPLPYKSKVPALSMTQIAPPERSFYSGNTLPSLLRSNSLAGVVHKASEQEQLSRENRPILHPPHPQHESEPTRSVLEELKEISRKRINSGDASSPHDFTKRSCHRGVDFVDHHRHQQQLTQMPQHQQQQNQSFKRQRELTVSVPLRHHSTSLVPAPPSMQHMLSNGSISPTQSPEQLAKRPNCSYNNDIASSLSSSRRHRNKRKLFDMRESFQRSKCEPTASGSSPDNSPGENVAKIQRKVIAESVTKASSMPVLSVSPVPPARTISAPPADQRSAEVPTVTEKPKLTLFNARQSQTKAEQPRQDLNSPEVDAGECAGINFVKPKQQNSMLGVKNPSVERTHKTKLAIMLSGLKGELYHGEPDELDAPAPAPVDLPTPIKPTIAPPVTTTTTTTTTTSTATMSTSAPSKPVILSNQVIKPAETSTTSTTDPLPKLVFGQSATTASPNPAAAPKTTEKDPAPPAGIPAKLELPAKSLAPAATTQPLITFGTPKSSAAPTLSFGNASTTVTTTLSTSATTTKPMFSFGQPSANGTTVGVASGFKIDSPATTKANSTNSGTPATTTTTFGAVTTTITFGAATTTTTFGAAIPTTTSTTSSISFGKPISAGPTGPATMNNPATEIISPFGTGPSTTSNAMNSSGSKPIFAFGQSGNATSGTPASSGNEAPAAKPAVFSFGGSTTQPAGAALTQSFGSQSQPGANSFAGVFSQPAATKAEPTKPGIFGSQDNSFGSAFKPPGDAAATTAAEPAKPFGFGATTTVAGGAPAPTNLFAFGGSATSKTTEPTTTNTANNVFGQNAATTKPFAFGGAAAAAAGGSSENKDNKSIFAFGGGGGAGADNNSAAKPSSLFNFGGAEKSAPPAFGSAAPSASSAAPTPASNAFGFGSAQQKPATPMFGSGSAQQAASAAPPVAATKPFGFGGAQQASAPSASPASGGFSFAAAASKNTSEASGTNMFGSPASTSKTTFNFGGNTGNQTGAASPGGFSFATPTKKEAPAATNMFGSPNTGVVKPSFSFSNNNPCTQSAAPAPAPSFGGFGAPAAPPTGASNQNKPFAFGGGSAAPAPSASPMGGNLFANAVAATQNQPKPGGVFPFGGAKSTASSTTAGNAPFSFGGAATGGIASPPSNQGMNTAKPFTFGSPAPAPAASNPAGAFSFGGGGSPAQQANAGNMFAPPSESRPIRKATRRLQK</sequence>
<dbReference type="GO" id="GO:0000981">
    <property type="term" value="F:DNA-binding transcription factor activity, RNA polymerase II-specific"/>
    <property type="evidence" value="ECO:0007669"/>
    <property type="project" value="TreeGrafter"/>
</dbReference>
<feature type="compositionally biased region" description="Polar residues" evidence="7">
    <location>
        <begin position="883"/>
        <end position="892"/>
    </location>
</feature>
<gene>
    <name evidence="10" type="ORF">M5D96_001094</name>
</gene>
<feature type="binding site" evidence="6">
    <location>
        <position position="54"/>
    </location>
    <ligand>
        <name>Zn(2+)</name>
        <dbReference type="ChEBI" id="CHEBI:29105"/>
    </ligand>
</feature>
<keyword evidence="4 6" id="KW-0862">Zinc</keyword>
<dbReference type="Pfam" id="PF07776">
    <property type="entry name" value="zf-AD"/>
    <property type="match status" value="1"/>
</dbReference>
<feature type="compositionally biased region" description="Basic and acidic residues" evidence="7">
    <location>
        <begin position="507"/>
        <end position="520"/>
    </location>
</feature>
<feature type="domain" description="C2H2-type" evidence="8">
    <location>
        <begin position="283"/>
        <end position="311"/>
    </location>
</feature>
<proteinExistence type="predicted"/>
<feature type="compositionally biased region" description="Low complexity" evidence="7">
    <location>
        <begin position="1427"/>
        <end position="1438"/>
    </location>
</feature>
<evidence type="ECO:0000313" key="11">
    <source>
        <dbReference type="Proteomes" id="UP001059596"/>
    </source>
</evidence>
<feature type="region of interest" description="Disordered" evidence="7">
    <location>
        <begin position="380"/>
        <end position="402"/>
    </location>
</feature>
<feature type="compositionally biased region" description="Polar residues" evidence="7">
    <location>
        <begin position="1090"/>
        <end position="1103"/>
    </location>
</feature>
<dbReference type="Proteomes" id="UP001059596">
    <property type="component" value="Chromosome 3R"/>
</dbReference>
<dbReference type="PROSITE" id="PS50157">
    <property type="entry name" value="ZINC_FINGER_C2H2_2"/>
    <property type="match status" value="2"/>
</dbReference>
<dbReference type="PANTHER" id="PTHR14196">
    <property type="entry name" value="ODD-SKIPPED - RELATED"/>
    <property type="match status" value="1"/>
</dbReference>
<dbReference type="Gene3D" id="3.30.160.60">
    <property type="entry name" value="Classic Zinc Finger"/>
    <property type="match status" value="3"/>
</dbReference>
<dbReference type="GO" id="GO:0005634">
    <property type="term" value="C:nucleus"/>
    <property type="evidence" value="ECO:0007669"/>
    <property type="project" value="InterPro"/>
</dbReference>
<feature type="region of interest" description="Disordered" evidence="7">
    <location>
        <begin position="1172"/>
        <end position="1205"/>
    </location>
</feature>
<feature type="compositionally biased region" description="Basic and acidic residues" evidence="7">
    <location>
        <begin position="666"/>
        <end position="679"/>
    </location>
</feature>
<feature type="binding site" evidence="6">
    <location>
        <position position="51"/>
    </location>
    <ligand>
        <name>Zn(2+)</name>
        <dbReference type="ChEBI" id="CHEBI:29105"/>
    </ligand>
</feature>
<feature type="compositionally biased region" description="Low complexity" evidence="7">
    <location>
        <begin position="1320"/>
        <end position="1341"/>
    </location>
</feature>
<feature type="region of interest" description="Disordered" evidence="7">
    <location>
        <begin position="1493"/>
        <end position="1525"/>
    </location>
</feature>
<dbReference type="InterPro" id="IPR050717">
    <property type="entry name" value="C2H2-ZF_Transcription_Reg"/>
</dbReference>
<feature type="compositionally biased region" description="Low complexity" evidence="7">
    <location>
        <begin position="1239"/>
        <end position="1253"/>
    </location>
</feature>
<evidence type="ECO:0000256" key="1">
    <source>
        <dbReference type="ARBA" id="ARBA00022723"/>
    </source>
</evidence>
<dbReference type="SUPFAM" id="SSF57667">
    <property type="entry name" value="beta-beta-alpha zinc fingers"/>
    <property type="match status" value="1"/>
</dbReference>
<dbReference type="InterPro" id="IPR013087">
    <property type="entry name" value="Znf_C2H2_type"/>
</dbReference>
<dbReference type="SMART" id="SM00868">
    <property type="entry name" value="zf-AD"/>
    <property type="match status" value="1"/>
</dbReference>
<evidence type="ECO:0000256" key="6">
    <source>
        <dbReference type="PROSITE-ProRule" id="PRU01263"/>
    </source>
</evidence>
<dbReference type="InterPro" id="IPR012934">
    <property type="entry name" value="Znf_AD"/>
</dbReference>
<feature type="compositionally biased region" description="Polar residues" evidence="7">
    <location>
        <begin position="1111"/>
        <end position="1125"/>
    </location>
</feature>
<dbReference type="PANTHER" id="PTHR14196:SF12">
    <property type="entry name" value="ZINC FINGER PROTEIN 208-LIKE"/>
    <property type="match status" value="1"/>
</dbReference>
<feature type="region of interest" description="Disordered" evidence="7">
    <location>
        <begin position="1080"/>
        <end position="1138"/>
    </location>
</feature>
<keyword evidence="11" id="KW-1185">Reference proteome</keyword>
<keyword evidence="2" id="KW-0677">Repeat</keyword>
<dbReference type="GO" id="GO:0008270">
    <property type="term" value="F:zinc ion binding"/>
    <property type="evidence" value="ECO:0007669"/>
    <property type="project" value="UniProtKB-UniRule"/>
</dbReference>
<dbReference type="InterPro" id="IPR036236">
    <property type="entry name" value="Znf_C2H2_sf"/>
</dbReference>
<keyword evidence="3 5" id="KW-0863">Zinc-finger</keyword>
<feature type="binding site" evidence="6">
    <location>
        <position position="8"/>
    </location>
    <ligand>
        <name>Zn(2+)</name>
        <dbReference type="ChEBI" id="CHEBI:29105"/>
    </ligand>
</feature>
<feature type="domain" description="ZAD" evidence="9">
    <location>
        <begin position="3"/>
        <end position="78"/>
    </location>
</feature>
<dbReference type="SMART" id="SM00355">
    <property type="entry name" value="ZnF_C2H2"/>
    <property type="match status" value="3"/>
</dbReference>
<feature type="region of interest" description="Disordered" evidence="7">
    <location>
        <begin position="838"/>
        <end position="870"/>
    </location>
</feature>
<feature type="compositionally biased region" description="Low complexity" evidence="7">
    <location>
        <begin position="1595"/>
        <end position="1614"/>
    </location>
</feature>
<feature type="compositionally biased region" description="Basic residues" evidence="7">
    <location>
        <begin position="1641"/>
        <end position="1650"/>
    </location>
</feature>
<feature type="region of interest" description="Disordered" evidence="7">
    <location>
        <begin position="576"/>
        <end position="695"/>
    </location>
</feature>
<dbReference type="EMBL" id="JAMKOV010000001">
    <property type="protein sequence ID" value="KAI8044918.1"/>
    <property type="molecule type" value="Genomic_DNA"/>
</dbReference>
<feature type="region of interest" description="Disordered" evidence="7">
    <location>
        <begin position="1576"/>
        <end position="1650"/>
    </location>
</feature>
<feature type="region of interest" description="Disordered" evidence="7">
    <location>
        <begin position="186"/>
        <end position="232"/>
    </location>
</feature>
<feature type="compositionally biased region" description="Polar residues" evidence="7">
    <location>
        <begin position="645"/>
        <end position="657"/>
    </location>
</feature>
<feature type="compositionally biased region" description="Low complexity" evidence="7">
    <location>
        <begin position="842"/>
        <end position="870"/>
    </location>
</feature>
<feature type="compositionally biased region" description="Low complexity" evidence="7">
    <location>
        <begin position="579"/>
        <end position="595"/>
    </location>
</feature>
<dbReference type="PROSITE" id="PS00028">
    <property type="entry name" value="ZINC_FINGER_C2H2_1"/>
    <property type="match status" value="2"/>
</dbReference>
<feature type="region of interest" description="Disordered" evidence="7">
    <location>
        <begin position="1236"/>
        <end position="1255"/>
    </location>
</feature>
<dbReference type="GO" id="GO:0009653">
    <property type="term" value="P:anatomical structure morphogenesis"/>
    <property type="evidence" value="ECO:0007669"/>
    <property type="project" value="UniProtKB-ARBA"/>
</dbReference>
<evidence type="ECO:0000313" key="10">
    <source>
        <dbReference type="EMBL" id="KAI8044918.1"/>
    </source>
</evidence>
<feature type="region of interest" description="Disordered" evidence="7">
    <location>
        <begin position="1320"/>
        <end position="1361"/>
    </location>
</feature>
<feature type="compositionally biased region" description="Polar residues" evidence="7">
    <location>
        <begin position="623"/>
        <end position="637"/>
    </location>
</feature>
<feature type="region of interest" description="Disordered" evidence="7">
    <location>
        <begin position="883"/>
        <end position="929"/>
    </location>
</feature>
<comment type="caution">
    <text evidence="10">The sequence shown here is derived from an EMBL/GenBank/DDBJ whole genome shotgun (WGS) entry which is preliminary data.</text>
</comment>
<feature type="binding site" evidence="6">
    <location>
        <position position="5"/>
    </location>
    <ligand>
        <name>Zn(2+)</name>
        <dbReference type="ChEBI" id="CHEBI:29105"/>
    </ligand>
</feature>
<dbReference type="PROSITE" id="PS51915">
    <property type="entry name" value="ZAD"/>
    <property type="match status" value="1"/>
</dbReference>
<evidence type="ECO:0000256" key="2">
    <source>
        <dbReference type="ARBA" id="ARBA00022737"/>
    </source>
</evidence>